<reference evidence="2" key="2">
    <citation type="submission" date="2024-11" db="EMBL/GenBank/DDBJ databases">
        <authorList>
            <person name="Burger M."/>
            <person name="Chory J."/>
        </authorList>
    </citation>
    <scope>NUCLEOTIDE SEQUENCE</scope>
    <source>
        <strain evidence="2">Tecolote</strain>
        <tissue evidence="2">Flower</tissue>
    </source>
</reference>
<accession>A0ABD3E4N4</accession>
<dbReference type="EMBL" id="JAVIJP010000026">
    <property type="protein sequence ID" value="KAL3637002.1"/>
    <property type="molecule type" value="Genomic_DNA"/>
</dbReference>
<evidence type="ECO:0000313" key="3">
    <source>
        <dbReference type="Proteomes" id="UP001632038"/>
    </source>
</evidence>
<organism evidence="2 3">
    <name type="scientific">Castilleja foliolosa</name>
    <dbReference type="NCBI Taxonomy" id="1961234"/>
    <lineage>
        <taxon>Eukaryota</taxon>
        <taxon>Viridiplantae</taxon>
        <taxon>Streptophyta</taxon>
        <taxon>Embryophyta</taxon>
        <taxon>Tracheophyta</taxon>
        <taxon>Spermatophyta</taxon>
        <taxon>Magnoliopsida</taxon>
        <taxon>eudicotyledons</taxon>
        <taxon>Gunneridae</taxon>
        <taxon>Pentapetalae</taxon>
        <taxon>asterids</taxon>
        <taxon>lamiids</taxon>
        <taxon>Lamiales</taxon>
        <taxon>Orobanchaceae</taxon>
        <taxon>Pedicularideae</taxon>
        <taxon>Castillejinae</taxon>
        <taxon>Castilleja</taxon>
    </lineage>
</organism>
<reference evidence="3" key="1">
    <citation type="journal article" date="2024" name="IScience">
        <title>Strigolactones Initiate the Formation of Haustorium-like Structures in Castilleja.</title>
        <authorList>
            <person name="Buerger M."/>
            <person name="Peterson D."/>
            <person name="Chory J."/>
        </authorList>
    </citation>
    <scope>NUCLEOTIDE SEQUENCE [LARGE SCALE GENOMIC DNA]</scope>
</reference>
<dbReference type="EMBL" id="JAVIJP010000007">
    <property type="protein sequence ID" value="KAL3649081.1"/>
    <property type="molecule type" value="Genomic_DNA"/>
</dbReference>
<evidence type="ECO:0000313" key="2">
    <source>
        <dbReference type="EMBL" id="KAL3649081.1"/>
    </source>
</evidence>
<evidence type="ECO:0000313" key="1">
    <source>
        <dbReference type="EMBL" id="KAL3637002.1"/>
    </source>
</evidence>
<keyword evidence="3" id="KW-1185">Reference proteome</keyword>
<gene>
    <name evidence="2" type="ORF">CASFOL_005484</name>
    <name evidence="1" type="ORF">CASFOL_019301</name>
</gene>
<name>A0ABD3E4N4_9LAMI</name>
<dbReference type="Proteomes" id="UP001632038">
    <property type="component" value="Unassembled WGS sequence"/>
</dbReference>
<sequence>MSNHKRDNVLRKLQNYKKNSYSGSNHMTREQHDIYKYSFKLKN</sequence>
<comment type="caution">
    <text evidence="2">The sequence shown here is derived from an EMBL/GenBank/DDBJ whole genome shotgun (WGS) entry which is preliminary data.</text>
</comment>
<protein>
    <submittedName>
        <fullName evidence="2">Uncharacterized protein</fullName>
    </submittedName>
</protein>
<proteinExistence type="predicted"/>
<dbReference type="AlphaFoldDB" id="A0ABD3E4N4"/>